<dbReference type="Proteomes" id="UP000007485">
    <property type="component" value="Chromosome"/>
</dbReference>
<dbReference type="PANTHER" id="PTHR23508:SF10">
    <property type="entry name" value="CARBOXYLIC ACID TRANSPORTER PROTEIN HOMOLOG"/>
    <property type="match status" value="1"/>
</dbReference>
<keyword evidence="3 5" id="KW-1133">Transmembrane helix</keyword>
<organism evidence="7 8">
    <name type="scientific">Vulcanisaeta moutnovskia (strain 768-28)</name>
    <dbReference type="NCBI Taxonomy" id="985053"/>
    <lineage>
        <taxon>Archaea</taxon>
        <taxon>Thermoproteota</taxon>
        <taxon>Thermoprotei</taxon>
        <taxon>Thermoproteales</taxon>
        <taxon>Thermoproteaceae</taxon>
        <taxon>Vulcanisaeta</taxon>
    </lineage>
</organism>
<dbReference type="STRING" id="985053.VMUT_2247"/>
<dbReference type="Pfam" id="PF00083">
    <property type="entry name" value="Sugar_tr"/>
    <property type="match status" value="1"/>
</dbReference>
<feature type="transmembrane region" description="Helical" evidence="5">
    <location>
        <begin position="418"/>
        <end position="442"/>
    </location>
</feature>
<dbReference type="Gene3D" id="1.20.1250.20">
    <property type="entry name" value="MFS general substrate transporter like domains"/>
    <property type="match status" value="1"/>
</dbReference>
<keyword evidence="4 5" id="KW-0472">Membrane</keyword>
<evidence type="ECO:0000259" key="6">
    <source>
        <dbReference type="PROSITE" id="PS50850"/>
    </source>
</evidence>
<evidence type="ECO:0000256" key="1">
    <source>
        <dbReference type="ARBA" id="ARBA00004141"/>
    </source>
</evidence>
<dbReference type="GO" id="GO:0046943">
    <property type="term" value="F:carboxylic acid transmembrane transporter activity"/>
    <property type="evidence" value="ECO:0007669"/>
    <property type="project" value="TreeGrafter"/>
</dbReference>
<feature type="transmembrane region" description="Helical" evidence="5">
    <location>
        <begin position="201"/>
        <end position="220"/>
    </location>
</feature>
<evidence type="ECO:0000313" key="8">
    <source>
        <dbReference type="Proteomes" id="UP000007485"/>
    </source>
</evidence>
<dbReference type="InterPro" id="IPR036259">
    <property type="entry name" value="MFS_trans_sf"/>
</dbReference>
<feature type="transmembrane region" description="Helical" evidence="5">
    <location>
        <begin position="119"/>
        <end position="142"/>
    </location>
</feature>
<feature type="transmembrane region" description="Helical" evidence="5">
    <location>
        <begin position="302"/>
        <end position="320"/>
    </location>
</feature>
<dbReference type="SUPFAM" id="SSF103473">
    <property type="entry name" value="MFS general substrate transporter"/>
    <property type="match status" value="1"/>
</dbReference>
<evidence type="ECO:0000313" key="7">
    <source>
        <dbReference type="EMBL" id="ADY02443.1"/>
    </source>
</evidence>
<dbReference type="HOGENOM" id="CLU_001265_46_3_2"/>
<dbReference type="AlphaFoldDB" id="F0QXM8"/>
<dbReference type="CDD" id="cd17316">
    <property type="entry name" value="MFS_SV2_like"/>
    <property type="match status" value="1"/>
</dbReference>
<dbReference type="eggNOG" id="arCOG02682">
    <property type="taxonomic scope" value="Archaea"/>
</dbReference>
<dbReference type="PROSITE" id="PS50850">
    <property type="entry name" value="MFS"/>
    <property type="match status" value="1"/>
</dbReference>
<protein>
    <submittedName>
        <fullName evidence="7">Membrane protein</fullName>
    </submittedName>
</protein>
<sequence length="488" mass="52851">MRIILIKNDQFLQLMPNGDQTGIKVVKTDLLARLDRLPFSPFHRKVILVLTAAYFLDGLESTLYGGVLAIVAKVFKITSLESTLGLVLFLIGAAVGAELFGVLADVLGRKRLFMTTILIYGLFTALSAASFNFISLTVFRFLTGVGIGGEYGAVNSAIQEFVPPRERGKWLGFVIGAGWDVGTVIASLTSYFAISRLPINIGWRIAFLIGAVLAVFVWAIRRSIPESPRWLLSKGKYNEAEGIVKQIEDLVRNQLGIKELPPVQPVDVVIASPRGWTVAKKVFTLYPRRAISAVLLNFTETWPYYTAFTLIPVFLSSLGVSSKVIPLYLVPVTAFGAVGAFVIPYLADKVGRRPMAVVSYSVGGLLGLLMAYLFYIKAIGLAGLIGLLALTYFFVYAAADILYVMIPEAFPTQLRAAAVGTAVSIGRLGGIIGAFVMPYILVTFKPLPYAALIAFTLMAAIMIIGAIAGVLIGVEGKGRSLEELSTYR</sequence>
<dbReference type="PANTHER" id="PTHR23508">
    <property type="entry name" value="CARBOXYLIC ACID TRANSPORTER PROTEIN HOMOLOG"/>
    <property type="match status" value="1"/>
</dbReference>
<dbReference type="EMBL" id="CP002529">
    <property type="protein sequence ID" value="ADY02443.1"/>
    <property type="molecule type" value="Genomic_DNA"/>
</dbReference>
<feature type="transmembrane region" description="Helical" evidence="5">
    <location>
        <begin position="327"/>
        <end position="347"/>
    </location>
</feature>
<dbReference type="InterPro" id="IPR005828">
    <property type="entry name" value="MFS_sugar_transport-like"/>
</dbReference>
<dbReference type="InterPro" id="IPR020846">
    <property type="entry name" value="MFS_dom"/>
</dbReference>
<feature type="transmembrane region" description="Helical" evidence="5">
    <location>
        <begin position="353"/>
        <end position="374"/>
    </location>
</feature>
<feature type="transmembrane region" description="Helical" evidence="5">
    <location>
        <begin position="84"/>
        <end position="107"/>
    </location>
</feature>
<evidence type="ECO:0000256" key="3">
    <source>
        <dbReference type="ARBA" id="ARBA00022989"/>
    </source>
</evidence>
<accession>F0QXM8</accession>
<keyword evidence="2 5" id="KW-0812">Transmembrane</keyword>
<name>F0QXM8_VULM7</name>
<dbReference type="KEGG" id="vmo:VMUT_2247"/>
<evidence type="ECO:0000256" key="2">
    <source>
        <dbReference type="ARBA" id="ARBA00022692"/>
    </source>
</evidence>
<evidence type="ECO:0000256" key="5">
    <source>
        <dbReference type="SAM" id="Phobius"/>
    </source>
</evidence>
<dbReference type="GO" id="GO:0005886">
    <property type="term" value="C:plasma membrane"/>
    <property type="evidence" value="ECO:0007669"/>
    <property type="project" value="TreeGrafter"/>
</dbReference>
<evidence type="ECO:0000256" key="4">
    <source>
        <dbReference type="ARBA" id="ARBA00023136"/>
    </source>
</evidence>
<feature type="transmembrane region" description="Helical" evidence="5">
    <location>
        <begin position="381"/>
        <end position="406"/>
    </location>
</feature>
<reference evidence="7 8" key="1">
    <citation type="journal article" date="2011" name="J. Bacteriol.">
        <title>Complete genome sequence of 'Vulcanisaeta moutnovskia' strain 768-28, a novel member of the hyperthermophilic crenarchaeal genus vulcanisaeta.</title>
        <authorList>
            <person name="Gumerov V.M."/>
            <person name="Mardanov A.V."/>
            <person name="Beletsky A.V."/>
            <person name="Prokofeva M.I."/>
            <person name="Bonch-Osmolovskaya E.A."/>
            <person name="Ravin N.V."/>
            <person name="Skryabin K.G."/>
        </authorList>
    </citation>
    <scope>NUCLEOTIDE SEQUENCE [LARGE SCALE GENOMIC DNA]</scope>
    <source>
        <strain evidence="7 8">768-28</strain>
    </source>
</reference>
<keyword evidence="8" id="KW-1185">Reference proteome</keyword>
<feature type="transmembrane region" description="Helical" evidence="5">
    <location>
        <begin position="449"/>
        <end position="474"/>
    </location>
</feature>
<feature type="domain" description="Major facilitator superfamily (MFS) profile" evidence="6">
    <location>
        <begin position="46"/>
        <end position="477"/>
    </location>
</feature>
<gene>
    <name evidence="7" type="ordered locus">VMUT_2247</name>
</gene>
<proteinExistence type="predicted"/>
<feature type="transmembrane region" description="Helical" evidence="5">
    <location>
        <begin position="46"/>
        <end position="72"/>
    </location>
</feature>
<comment type="subcellular location">
    <subcellularLocation>
        <location evidence="1">Membrane</location>
        <topology evidence="1">Multi-pass membrane protein</topology>
    </subcellularLocation>
</comment>